<evidence type="ECO:0000313" key="2">
    <source>
        <dbReference type="Proteomes" id="UP000093199"/>
    </source>
</evidence>
<dbReference type="EMBL" id="MASJ01000001">
    <property type="protein sequence ID" value="OCS88299.1"/>
    <property type="molecule type" value="Genomic_DNA"/>
</dbReference>
<reference evidence="1 2" key="1">
    <citation type="submission" date="2016-07" db="EMBL/GenBank/DDBJ databases">
        <title>Caryophanon tenue genome sequencing.</title>
        <authorList>
            <person name="Verma A."/>
            <person name="Pal Y."/>
            <person name="Krishnamurthi S."/>
        </authorList>
    </citation>
    <scope>NUCLEOTIDE SEQUENCE [LARGE SCALE GENOMIC DNA]</scope>
    <source>
        <strain evidence="1 2">DSM 14152</strain>
    </source>
</reference>
<dbReference type="STRING" id="33978.A6M13_00195"/>
<accession>A0A1C0YMH2</accession>
<keyword evidence="2" id="KW-1185">Reference proteome</keyword>
<dbReference type="Proteomes" id="UP000093199">
    <property type="component" value="Unassembled WGS sequence"/>
</dbReference>
<dbReference type="OrthoDB" id="9848314at2"/>
<name>A0A1C0YMH2_9BACL</name>
<dbReference type="RefSeq" id="WP_066542095.1">
    <property type="nucleotide sequence ID" value="NZ_MASJ01000001.1"/>
</dbReference>
<proteinExistence type="predicted"/>
<evidence type="ECO:0000313" key="1">
    <source>
        <dbReference type="EMBL" id="OCS88299.1"/>
    </source>
</evidence>
<gene>
    <name evidence="1" type="ORF">A6M13_00195</name>
</gene>
<sequence>MIQSNYSLDLLSLLPKTTATLNTTATTTNFNDILQQYMQTSSTNDVSSLLAATDTTSAKSVSELLGANSTYAYYLNSLLSGSTSTPTEAMQTYLMQSNIPADERSTASLFGGATNATSSSTLSTLLMAQFDAQQMQHLSAAKDQYDTQLTALQQVEQPNAAITNRIDKLQANMTTLTSYIDHTLTAKKELNTSAMLGSVQALQQNIFNKYAEAQQAAKKV</sequence>
<dbReference type="AlphaFoldDB" id="A0A1C0YMH2"/>
<comment type="caution">
    <text evidence="1">The sequence shown here is derived from an EMBL/GenBank/DDBJ whole genome shotgun (WGS) entry which is preliminary data.</text>
</comment>
<protein>
    <submittedName>
        <fullName evidence="1">Uncharacterized protein</fullName>
    </submittedName>
</protein>
<organism evidence="1 2">
    <name type="scientific">Caryophanon tenue</name>
    <dbReference type="NCBI Taxonomy" id="33978"/>
    <lineage>
        <taxon>Bacteria</taxon>
        <taxon>Bacillati</taxon>
        <taxon>Bacillota</taxon>
        <taxon>Bacilli</taxon>
        <taxon>Bacillales</taxon>
        <taxon>Caryophanaceae</taxon>
        <taxon>Caryophanon</taxon>
    </lineage>
</organism>